<evidence type="ECO:0000313" key="3">
    <source>
        <dbReference type="Proteomes" id="UP001152797"/>
    </source>
</evidence>
<protein>
    <submittedName>
        <fullName evidence="1">Uncharacterized protein</fullName>
    </submittedName>
</protein>
<accession>A0A9P1D1J0</accession>
<reference evidence="1" key="1">
    <citation type="submission" date="2022-10" db="EMBL/GenBank/DDBJ databases">
        <authorList>
            <person name="Chen Y."/>
            <person name="Dougan E. K."/>
            <person name="Chan C."/>
            <person name="Rhodes N."/>
            <person name="Thang M."/>
        </authorList>
    </citation>
    <scope>NUCLEOTIDE SEQUENCE</scope>
</reference>
<dbReference type="AlphaFoldDB" id="A0A9P1D1J0"/>
<dbReference type="EMBL" id="CAMXCT030003047">
    <property type="protein sequence ID" value="CAL4789446.1"/>
    <property type="molecule type" value="Genomic_DNA"/>
</dbReference>
<dbReference type="EMBL" id="CAMXCT020003047">
    <property type="protein sequence ID" value="CAL1155509.1"/>
    <property type="molecule type" value="Genomic_DNA"/>
</dbReference>
<dbReference type="EMBL" id="CAMXCT010003047">
    <property type="protein sequence ID" value="CAI4002134.1"/>
    <property type="molecule type" value="Genomic_DNA"/>
</dbReference>
<dbReference type="OrthoDB" id="414760at2759"/>
<sequence length="460" mass="49851">LWLPPLPCHLSEALVPFIGTAMKLFALVAVGSVCTALAVATGKSKSISEGGALSNDKGASPWLSLLTKSWALPGEAQEEQSKGLDDLANSVLALAKNRKSGAPDAEMKAAVDSISQILSDMKDAVSTGNVAAQQEITKKETALKNCSIPSETSTADFEASLHITMNDVLNCRAEEKTYYSAYQFCMAEEARCSNTTECCVDLIQPNPYCLSPPSPPSPLSFQTECDAASRCREKDLENKLAFFEHKLQEYNDAVTACDQSRLGCNASYACSVKQAAWKEKHSQCNGNQTTFEQAYCDLAGSQEAHWDTYSGCHDRSLKSLEAEELKQEGLLTGRRQEWRGLKRIECLLGALTAEDQTAALDACIKKNHTIDAEEELKLTYPTKVGSVPSKSTCHEKLNAPGTAYFLKTFYSGVPEVLMPTSLTTYYCVSGLSTTYCPVASSSLSLLAKVNGRMPVVPHIK</sequence>
<evidence type="ECO:0000313" key="1">
    <source>
        <dbReference type="EMBL" id="CAI4002134.1"/>
    </source>
</evidence>
<proteinExistence type="predicted"/>
<gene>
    <name evidence="1" type="ORF">C1SCF055_LOCUS28106</name>
</gene>
<name>A0A9P1D1J0_9DINO</name>
<keyword evidence="3" id="KW-1185">Reference proteome</keyword>
<feature type="non-terminal residue" evidence="1">
    <location>
        <position position="1"/>
    </location>
</feature>
<comment type="caution">
    <text evidence="1">The sequence shown here is derived from an EMBL/GenBank/DDBJ whole genome shotgun (WGS) entry which is preliminary data.</text>
</comment>
<organism evidence="1">
    <name type="scientific">Cladocopium goreaui</name>
    <dbReference type="NCBI Taxonomy" id="2562237"/>
    <lineage>
        <taxon>Eukaryota</taxon>
        <taxon>Sar</taxon>
        <taxon>Alveolata</taxon>
        <taxon>Dinophyceae</taxon>
        <taxon>Suessiales</taxon>
        <taxon>Symbiodiniaceae</taxon>
        <taxon>Cladocopium</taxon>
    </lineage>
</organism>
<evidence type="ECO:0000313" key="2">
    <source>
        <dbReference type="EMBL" id="CAL4789446.1"/>
    </source>
</evidence>
<dbReference type="Proteomes" id="UP001152797">
    <property type="component" value="Unassembled WGS sequence"/>
</dbReference>
<reference evidence="2 3" key="2">
    <citation type="submission" date="2024-05" db="EMBL/GenBank/DDBJ databases">
        <authorList>
            <person name="Chen Y."/>
            <person name="Shah S."/>
            <person name="Dougan E. K."/>
            <person name="Thang M."/>
            <person name="Chan C."/>
        </authorList>
    </citation>
    <scope>NUCLEOTIDE SEQUENCE [LARGE SCALE GENOMIC DNA]</scope>
</reference>